<protein>
    <submittedName>
        <fullName evidence="2">Uncharacterized protein</fullName>
    </submittedName>
</protein>
<comment type="caution">
    <text evidence="2">The sequence shown here is derived from an EMBL/GenBank/DDBJ whole genome shotgun (WGS) entry which is preliminary data.</text>
</comment>
<organism evidence="2 3">
    <name type="scientific">Rhodosorus marinus</name>
    <dbReference type="NCBI Taxonomy" id="101924"/>
    <lineage>
        <taxon>Eukaryota</taxon>
        <taxon>Rhodophyta</taxon>
        <taxon>Stylonematophyceae</taxon>
        <taxon>Stylonematales</taxon>
        <taxon>Stylonemataceae</taxon>
        <taxon>Rhodosorus</taxon>
    </lineage>
</organism>
<dbReference type="Proteomes" id="UP001157974">
    <property type="component" value="Unassembled WGS sequence"/>
</dbReference>
<keyword evidence="1" id="KW-1133">Transmembrane helix</keyword>
<keyword evidence="1" id="KW-0472">Membrane</keyword>
<feature type="transmembrane region" description="Helical" evidence="1">
    <location>
        <begin position="13"/>
        <end position="31"/>
    </location>
</feature>
<proteinExistence type="predicted"/>
<gene>
    <name evidence="2" type="ORF">NDN08_003031</name>
</gene>
<evidence type="ECO:0000313" key="3">
    <source>
        <dbReference type="Proteomes" id="UP001157974"/>
    </source>
</evidence>
<evidence type="ECO:0000256" key="1">
    <source>
        <dbReference type="SAM" id="Phobius"/>
    </source>
</evidence>
<sequence>MSESDEKNKLVELIRTGIIIAAAVGVAIRAVQEIQRRQQKSEPIAAAEPAQQAAEEIVDKLEETSAVAADKFKAAVQSAKPSS</sequence>
<name>A0AAV8UY31_9RHOD</name>
<reference evidence="2 3" key="1">
    <citation type="journal article" date="2023" name="Nat. Commun.">
        <title>Origin of minicircular mitochondrial genomes in red algae.</title>
        <authorList>
            <person name="Lee Y."/>
            <person name="Cho C.H."/>
            <person name="Lee Y.M."/>
            <person name="Park S.I."/>
            <person name="Yang J.H."/>
            <person name="West J.A."/>
            <person name="Bhattacharya D."/>
            <person name="Yoon H.S."/>
        </authorList>
    </citation>
    <scope>NUCLEOTIDE SEQUENCE [LARGE SCALE GENOMIC DNA]</scope>
    <source>
        <strain evidence="2 3">CCMP1338</strain>
        <tissue evidence="2">Whole cell</tissue>
    </source>
</reference>
<dbReference type="AlphaFoldDB" id="A0AAV8UY31"/>
<keyword evidence="3" id="KW-1185">Reference proteome</keyword>
<keyword evidence="1" id="KW-0812">Transmembrane</keyword>
<dbReference type="EMBL" id="JAMWBK010000003">
    <property type="protein sequence ID" value="KAJ8906538.1"/>
    <property type="molecule type" value="Genomic_DNA"/>
</dbReference>
<accession>A0AAV8UY31</accession>
<evidence type="ECO:0000313" key="2">
    <source>
        <dbReference type="EMBL" id="KAJ8906538.1"/>
    </source>
</evidence>